<sequence length="163" mass="17841">MPRRSRSVRSLQAPVGPPNVSSLGSNDGTEASSELHRVCDWLSNLTEKLDRVVLSLSQNTTNVGQPVSQNPVEQAANEEVQCSESEEKMSSSRYASQQVDKSWFSLESPPAMTGTVQGVNPWLQKLVPAASIEVFDGDPKGWLRFIAVFKSKVHDALLSDADR</sequence>
<dbReference type="WBParaSite" id="TMUE_1000004015.1">
    <property type="protein sequence ID" value="TMUE_1000004015.1"/>
    <property type="gene ID" value="WBGene00293728"/>
</dbReference>
<evidence type="ECO:0000313" key="3">
    <source>
        <dbReference type="WBParaSite" id="TMUE_1000004015.1"/>
    </source>
</evidence>
<feature type="compositionally biased region" description="Polar residues" evidence="1">
    <location>
        <begin position="19"/>
        <end position="32"/>
    </location>
</feature>
<feature type="region of interest" description="Disordered" evidence="1">
    <location>
        <begin position="1"/>
        <end position="32"/>
    </location>
</feature>
<accession>A0A5S6QA95</accession>
<proteinExistence type="predicted"/>
<dbReference type="Proteomes" id="UP000046395">
    <property type="component" value="Unassembled WGS sequence"/>
</dbReference>
<name>A0A5S6QA95_TRIMR</name>
<evidence type="ECO:0000256" key="1">
    <source>
        <dbReference type="SAM" id="MobiDB-lite"/>
    </source>
</evidence>
<protein>
    <submittedName>
        <fullName evidence="3">Uncharacterized protein</fullName>
    </submittedName>
</protein>
<reference evidence="3" key="1">
    <citation type="submission" date="2019-12" db="UniProtKB">
        <authorList>
            <consortium name="WormBaseParasite"/>
        </authorList>
    </citation>
    <scope>IDENTIFICATION</scope>
</reference>
<keyword evidence="2" id="KW-1185">Reference proteome</keyword>
<feature type="region of interest" description="Disordered" evidence="1">
    <location>
        <begin position="60"/>
        <end position="93"/>
    </location>
</feature>
<dbReference type="AlphaFoldDB" id="A0A5S6QA95"/>
<evidence type="ECO:0000313" key="2">
    <source>
        <dbReference type="Proteomes" id="UP000046395"/>
    </source>
</evidence>
<feature type="compositionally biased region" description="Polar residues" evidence="1">
    <location>
        <begin position="60"/>
        <end position="72"/>
    </location>
</feature>
<organism evidence="2 3">
    <name type="scientific">Trichuris muris</name>
    <name type="common">Mouse whipworm</name>
    <dbReference type="NCBI Taxonomy" id="70415"/>
    <lineage>
        <taxon>Eukaryota</taxon>
        <taxon>Metazoa</taxon>
        <taxon>Ecdysozoa</taxon>
        <taxon>Nematoda</taxon>
        <taxon>Enoplea</taxon>
        <taxon>Dorylaimia</taxon>
        <taxon>Trichinellida</taxon>
        <taxon>Trichuridae</taxon>
        <taxon>Trichuris</taxon>
    </lineage>
</organism>